<dbReference type="NCBIfam" id="TIGR00715">
    <property type="entry name" value="precor6x_red"/>
    <property type="match status" value="1"/>
</dbReference>
<dbReference type="GO" id="GO:0009236">
    <property type="term" value="P:cobalamin biosynthetic process"/>
    <property type="evidence" value="ECO:0007669"/>
    <property type="project" value="UniProtKB-UniPathway"/>
</dbReference>
<dbReference type="UniPathway" id="UPA00148"/>
<protein>
    <submittedName>
        <fullName evidence="4">Cobalt-precorrin-6x reductase</fullName>
        <ecNumber evidence="4">1.3.1.54</ecNumber>
    </submittedName>
</protein>
<keyword evidence="2" id="KW-0169">Cobalamin biosynthesis</keyword>
<comment type="caution">
    <text evidence="4">The sequence shown here is derived from an EMBL/GenBank/DDBJ whole genome shotgun (WGS) entry which is preliminary data.</text>
</comment>
<comment type="pathway">
    <text evidence="1">Cofactor biosynthesis; adenosylcobalamin biosynthesis.</text>
</comment>
<dbReference type="EC" id="1.3.1.54" evidence="4"/>
<evidence type="ECO:0000313" key="4">
    <source>
        <dbReference type="EMBL" id="KMW57518.1"/>
    </source>
</evidence>
<dbReference type="GO" id="GO:0016994">
    <property type="term" value="F:precorrin-6A reductase activity"/>
    <property type="evidence" value="ECO:0007669"/>
    <property type="project" value="UniProtKB-EC"/>
</dbReference>
<sequence>MRLLLLAGTGEARRIAKALAEMPIDTVASLAGATQKPLDLAVQTRHGGFGGGEGFRAFLKTERISAVLDATHPFADRISLRSARICDEMAVPYAQLLRPGWVPEPEDTWRFFDAEEQAASFIAEGAIVFLGTGPQGLAKFANLTGRRVICRRIDPPQNPFPFPGGEYLLGRPPFSVEDEVALFRRLKVDWLVVKNSGGAASRSKLDAARVLGIPVALLNRPPQPDALRVETVEDALAWVRGLLT</sequence>
<accession>A0A0J9GVB8</accession>
<proteinExistence type="predicted"/>
<organism evidence="4 5">
    <name type="scientific">Candidatus Rhodobacter oscarellae</name>
    <dbReference type="NCBI Taxonomy" id="1675527"/>
    <lineage>
        <taxon>Bacteria</taxon>
        <taxon>Pseudomonadati</taxon>
        <taxon>Pseudomonadota</taxon>
        <taxon>Alphaproteobacteria</taxon>
        <taxon>Rhodobacterales</taxon>
        <taxon>Rhodobacter group</taxon>
        <taxon>Rhodobacter</taxon>
    </lineage>
</organism>
<evidence type="ECO:0000256" key="2">
    <source>
        <dbReference type="ARBA" id="ARBA00022573"/>
    </source>
</evidence>
<dbReference type="NCBIfam" id="NF005968">
    <property type="entry name" value="PRK08057.1-2"/>
    <property type="match status" value="1"/>
</dbReference>
<keyword evidence="5" id="KW-1185">Reference proteome</keyword>
<dbReference type="Proteomes" id="UP000037178">
    <property type="component" value="Unassembled WGS sequence"/>
</dbReference>
<gene>
    <name evidence="4" type="ORF">AIOL_002483</name>
</gene>
<dbReference type="RefSeq" id="WP_049643238.1">
    <property type="nucleotide sequence ID" value="NZ_LFTY01000002.1"/>
</dbReference>
<name>A0A0J9GVB8_9RHOB</name>
<dbReference type="PATRIC" id="fig|1675527.3.peg.2605"/>
<dbReference type="PROSITE" id="PS51014">
    <property type="entry name" value="COBK_CBIJ"/>
    <property type="match status" value="1"/>
</dbReference>
<evidence type="ECO:0000256" key="1">
    <source>
        <dbReference type="ARBA" id="ARBA00004953"/>
    </source>
</evidence>
<keyword evidence="3 4" id="KW-0560">Oxidoreductase</keyword>
<dbReference type="AlphaFoldDB" id="A0A0J9GVB8"/>
<evidence type="ECO:0000313" key="5">
    <source>
        <dbReference type="Proteomes" id="UP000037178"/>
    </source>
</evidence>
<dbReference type="EMBL" id="LFTY01000002">
    <property type="protein sequence ID" value="KMW57518.1"/>
    <property type="molecule type" value="Genomic_DNA"/>
</dbReference>
<dbReference type="PANTHER" id="PTHR36925:SF1">
    <property type="entry name" value="COBALT-PRECORRIN-6A REDUCTASE"/>
    <property type="match status" value="1"/>
</dbReference>
<dbReference type="STRING" id="1675527.AIOL_002483"/>
<reference evidence="4 5" key="1">
    <citation type="submission" date="2015-06" db="EMBL/GenBank/DDBJ databases">
        <title>Draft genome sequence of an Alphaproteobacteria species associated to the Mediterranean sponge Oscarella lobularis.</title>
        <authorList>
            <person name="Jourda C."/>
            <person name="Santini S."/>
            <person name="Claverie J.-M."/>
        </authorList>
    </citation>
    <scope>NUCLEOTIDE SEQUENCE [LARGE SCALE GENOMIC DNA]</scope>
    <source>
        <strain evidence="4">IGS</strain>
    </source>
</reference>
<dbReference type="OrthoDB" id="5183775at2"/>
<dbReference type="PANTHER" id="PTHR36925">
    <property type="entry name" value="COBALT-PRECORRIN-6A REDUCTASE"/>
    <property type="match status" value="1"/>
</dbReference>
<evidence type="ECO:0000256" key="3">
    <source>
        <dbReference type="ARBA" id="ARBA00023002"/>
    </source>
</evidence>
<dbReference type="Pfam" id="PF02571">
    <property type="entry name" value="CbiJ"/>
    <property type="match status" value="1"/>
</dbReference>
<dbReference type="InterPro" id="IPR003723">
    <property type="entry name" value="Precorrin-6x_reduct"/>
</dbReference>